<keyword evidence="3" id="KW-1185">Reference proteome</keyword>
<dbReference type="AlphaFoldDB" id="A0A9P5SHD4"/>
<dbReference type="EMBL" id="JAAAUY010000637">
    <property type="protein sequence ID" value="KAF9327705.1"/>
    <property type="molecule type" value="Genomic_DNA"/>
</dbReference>
<accession>A0A9P5SHD4</accession>
<evidence type="ECO:0000256" key="1">
    <source>
        <dbReference type="SAM" id="MobiDB-lite"/>
    </source>
</evidence>
<dbReference type="Proteomes" id="UP000696485">
    <property type="component" value="Unassembled WGS sequence"/>
</dbReference>
<sequence>MSNLMRVAPKTLPRVSMARIPIVAFANTSHPSAYSSSSWAESAKNAADKLEKSANSMAKDAERKASPLSQYASDAIRMVESHSVLKQDKAPIRSLEDSDHSEARYGLKHH</sequence>
<comment type="caution">
    <text evidence="2">The sequence shown here is derived from an EMBL/GenBank/DDBJ whole genome shotgun (WGS) entry which is preliminary data.</text>
</comment>
<reference evidence="2" key="1">
    <citation type="journal article" date="2020" name="Fungal Divers.">
        <title>Resolving the Mortierellaceae phylogeny through synthesis of multi-gene phylogenetics and phylogenomics.</title>
        <authorList>
            <person name="Vandepol N."/>
            <person name="Liber J."/>
            <person name="Desiro A."/>
            <person name="Na H."/>
            <person name="Kennedy M."/>
            <person name="Barry K."/>
            <person name="Grigoriev I.V."/>
            <person name="Miller A.N."/>
            <person name="O'Donnell K."/>
            <person name="Stajich J.E."/>
            <person name="Bonito G."/>
        </authorList>
    </citation>
    <scope>NUCLEOTIDE SEQUENCE</scope>
    <source>
        <strain evidence="2">NVP1</strain>
    </source>
</reference>
<organism evidence="2 3">
    <name type="scientific">Podila minutissima</name>
    <dbReference type="NCBI Taxonomy" id="64525"/>
    <lineage>
        <taxon>Eukaryota</taxon>
        <taxon>Fungi</taxon>
        <taxon>Fungi incertae sedis</taxon>
        <taxon>Mucoromycota</taxon>
        <taxon>Mortierellomycotina</taxon>
        <taxon>Mortierellomycetes</taxon>
        <taxon>Mortierellales</taxon>
        <taxon>Mortierellaceae</taxon>
        <taxon>Podila</taxon>
    </lineage>
</organism>
<feature type="region of interest" description="Disordered" evidence="1">
    <location>
        <begin position="30"/>
        <end position="70"/>
    </location>
</feature>
<proteinExistence type="predicted"/>
<evidence type="ECO:0000313" key="3">
    <source>
        <dbReference type="Proteomes" id="UP000696485"/>
    </source>
</evidence>
<name>A0A9P5SHD4_9FUNG</name>
<gene>
    <name evidence="2" type="ORF">BG006_009022</name>
</gene>
<feature type="compositionally biased region" description="Low complexity" evidence="1">
    <location>
        <begin position="30"/>
        <end position="45"/>
    </location>
</feature>
<protein>
    <submittedName>
        <fullName evidence="2">Uncharacterized protein</fullName>
    </submittedName>
</protein>
<evidence type="ECO:0000313" key="2">
    <source>
        <dbReference type="EMBL" id="KAF9327705.1"/>
    </source>
</evidence>
<feature type="region of interest" description="Disordered" evidence="1">
    <location>
        <begin position="87"/>
        <end position="110"/>
    </location>
</feature>